<organism evidence="2 3">
    <name type="scientific">Pseudomonas frederiksbergensis</name>
    <dbReference type="NCBI Taxonomy" id="104087"/>
    <lineage>
        <taxon>Bacteria</taxon>
        <taxon>Pseudomonadati</taxon>
        <taxon>Pseudomonadota</taxon>
        <taxon>Gammaproteobacteria</taxon>
        <taxon>Pseudomonadales</taxon>
        <taxon>Pseudomonadaceae</taxon>
        <taxon>Pseudomonas</taxon>
    </lineage>
</organism>
<dbReference type="AlphaFoldDB" id="A0A1J0EU47"/>
<geneLocation type="plasmid" evidence="2">
    <name>unnamed1</name>
</geneLocation>
<name>A0A1J0EU47_9PSED</name>
<sequence>MGKYSAALLMLISLAGIIDNNFTHLIFPMQFMGQEVLHSANNLLFAVLLFLSLGMGFVGPFIFRRQVNNPIKIEIEANKITGNSEIIDTSLLPPFSWGKDLIADAEALSTHLIHVLNHLQRSSSLTIRPAIEIIARRPDGCSLTLLETETLEKAGFVAGAMSVKIIPITSAPLPDFQEQARSVRELGIWFEDLTGDPERLSFSAEFPAAGMPEEWFDELLGRAEVLQRRYVSPGILSAVKVRICSENYDQFESTLRKISQRLGSNPWVRDLSEPDYAQFWESRRPLFEPAST</sequence>
<proteinExistence type="predicted"/>
<dbReference type="RefSeq" id="WP_071556012.1">
    <property type="nucleotide sequence ID" value="NZ_CP017887.1"/>
</dbReference>
<keyword evidence="1" id="KW-0472">Membrane</keyword>
<keyword evidence="1" id="KW-1133">Transmembrane helix</keyword>
<accession>A0A1J0EU47</accession>
<feature type="transmembrane region" description="Helical" evidence="1">
    <location>
        <begin position="43"/>
        <end position="63"/>
    </location>
</feature>
<protein>
    <submittedName>
        <fullName evidence="2">Uncharacterized protein</fullName>
    </submittedName>
</protein>
<evidence type="ECO:0000313" key="2">
    <source>
        <dbReference type="EMBL" id="APC19507.1"/>
    </source>
</evidence>
<evidence type="ECO:0000256" key="1">
    <source>
        <dbReference type="SAM" id="Phobius"/>
    </source>
</evidence>
<keyword evidence="1" id="KW-0812">Transmembrane</keyword>
<evidence type="ECO:0000313" key="3">
    <source>
        <dbReference type="Proteomes" id="UP000182567"/>
    </source>
</evidence>
<dbReference type="EMBL" id="CP017887">
    <property type="protein sequence ID" value="APC19507.1"/>
    <property type="molecule type" value="Genomic_DNA"/>
</dbReference>
<gene>
    <name evidence="2" type="ORF">BLL42_27635</name>
</gene>
<dbReference type="GeneID" id="46912055"/>
<dbReference type="Proteomes" id="UP000182567">
    <property type="component" value="Plasmid unnamed1"/>
</dbReference>
<keyword evidence="2" id="KW-0614">Plasmid</keyword>
<reference evidence="3" key="1">
    <citation type="submission" date="2016-10" db="EMBL/GenBank/DDBJ databases">
        <title>Pseudomonas frederiksbergensis ERGS4:02 complete genome.</title>
        <authorList>
            <person name="Kumar R."/>
            <person name="Acharya V."/>
            <person name="Singh D."/>
        </authorList>
    </citation>
    <scope>NUCLEOTIDE SEQUENCE [LARGE SCALE GENOMIC DNA]</scope>
    <source>
        <strain evidence="3">ERGS4:02</strain>
        <plasmid evidence="3">Plasmid unnamed1</plasmid>
    </source>
</reference>